<gene>
    <name evidence="2" type="ORF">FA10DRAFT_267483</name>
</gene>
<dbReference type="Proteomes" id="UP000245768">
    <property type="component" value="Unassembled WGS sequence"/>
</dbReference>
<proteinExistence type="predicted"/>
<evidence type="ECO:0000313" key="2">
    <source>
        <dbReference type="EMBL" id="PWN88838.1"/>
    </source>
</evidence>
<evidence type="ECO:0000256" key="1">
    <source>
        <dbReference type="SAM" id="MobiDB-lite"/>
    </source>
</evidence>
<dbReference type="GeneID" id="37043843"/>
<feature type="region of interest" description="Disordered" evidence="1">
    <location>
        <begin position="1"/>
        <end position="28"/>
    </location>
</feature>
<reference evidence="2 3" key="1">
    <citation type="journal article" date="2018" name="Mol. Biol. Evol.">
        <title>Broad Genomic Sampling Reveals a Smut Pathogenic Ancestry of the Fungal Clade Ustilaginomycotina.</title>
        <authorList>
            <person name="Kijpornyongpan T."/>
            <person name="Mondo S.J."/>
            <person name="Barry K."/>
            <person name="Sandor L."/>
            <person name="Lee J."/>
            <person name="Lipzen A."/>
            <person name="Pangilinan J."/>
            <person name="LaButti K."/>
            <person name="Hainaut M."/>
            <person name="Henrissat B."/>
            <person name="Grigoriev I.V."/>
            <person name="Spatafora J.W."/>
            <person name="Aime M.C."/>
        </authorList>
    </citation>
    <scope>NUCLEOTIDE SEQUENCE [LARGE SCALE GENOMIC DNA]</scope>
    <source>
        <strain evidence="2 3">MCA 4198</strain>
    </source>
</reference>
<sequence>MFEKTGKYHRVPVGFGPAPSPRQDPKGERFDWSQAKTTTVGVVVEASVASIQALLPEGYEATASSNGKGTVLFEVMELRNLPWLAGRGYNTWGIYLNDVVCHRVSPPVKASYMSVLFESFTDPITTGREELGFCKLWAELPDGEVREKGRTHTASWLGFEFLRLELDGLKEHDPATAPGRKPESRIFTHPTKDGILHHRYVPSVGEPGKHDASYATFCPPPPGEAPVSYYAAPYASPDPCKPKEPTTFADGKGAKLEIKKGTFEQLPTLHNVVDGLAALQLGNVLEVAVQKFNGASDLKSNHRIEK</sequence>
<accession>A0A316YJQ0</accession>
<organism evidence="2 3">
    <name type="scientific">Acaromyces ingoldii</name>
    <dbReference type="NCBI Taxonomy" id="215250"/>
    <lineage>
        <taxon>Eukaryota</taxon>
        <taxon>Fungi</taxon>
        <taxon>Dikarya</taxon>
        <taxon>Basidiomycota</taxon>
        <taxon>Ustilaginomycotina</taxon>
        <taxon>Exobasidiomycetes</taxon>
        <taxon>Exobasidiales</taxon>
        <taxon>Cryptobasidiaceae</taxon>
        <taxon>Acaromyces</taxon>
    </lineage>
</organism>
<dbReference type="InterPro" id="IPR010451">
    <property type="entry name" value="Acetoacetate_decarboxylase"/>
</dbReference>
<dbReference type="RefSeq" id="XP_025376036.1">
    <property type="nucleotide sequence ID" value="XM_025521927.1"/>
</dbReference>
<dbReference type="EMBL" id="KZ819637">
    <property type="protein sequence ID" value="PWN88838.1"/>
    <property type="molecule type" value="Genomic_DNA"/>
</dbReference>
<dbReference type="InterPro" id="IPR023375">
    <property type="entry name" value="ADC_dom_sf"/>
</dbReference>
<dbReference type="InParanoid" id="A0A316YJQ0"/>
<evidence type="ECO:0000313" key="3">
    <source>
        <dbReference type="Proteomes" id="UP000245768"/>
    </source>
</evidence>
<dbReference type="Gene3D" id="2.40.400.10">
    <property type="entry name" value="Acetoacetate decarboxylase-like"/>
    <property type="match status" value="1"/>
</dbReference>
<name>A0A316YJQ0_9BASI</name>
<dbReference type="STRING" id="215250.A0A316YJQ0"/>
<protein>
    <recommendedName>
        <fullName evidence="4">Acetoacetate decarboxylase</fullName>
    </recommendedName>
</protein>
<dbReference type="GO" id="GO:0016829">
    <property type="term" value="F:lyase activity"/>
    <property type="evidence" value="ECO:0007669"/>
    <property type="project" value="InterPro"/>
</dbReference>
<dbReference type="SUPFAM" id="SSF160104">
    <property type="entry name" value="Acetoacetate decarboxylase-like"/>
    <property type="match status" value="1"/>
</dbReference>
<dbReference type="Pfam" id="PF06314">
    <property type="entry name" value="ADC"/>
    <property type="match status" value="1"/>
</dbReference>
<keyword evidence="3" id="KW-1185">Reference proteome</keyword>
<evidence type="ECO:0008006" key="4">
    <source>
        <dbReference type="Google" id="ProtNLM"/>
    </source>
</evidence>
<dbReference type="OrthoDB" id="1047367at2759"/>
<dbReference type="AlphaFoldDB" id="A0A316YJQ0"/>